<gene>
    <name evidence="10" type="ORF">NEZAVI_LOCUS12139</name>
</gene>
<dbReference type="GO" id="GO:0006896">
    <property type="term" value="P:Golgi to vacuole transport"/>
    <property type="evidence" value="ECO:0007669"/>
    <property type="project" value="TreeGrafter"/>
</dbReference>
<evidence type="ECO:0000259" key="9">
    <source>
        <dbReference type="Pfam" id="PF10475"/>
    </source>
</evidence>
<evidence type="ECO:0000256" key="2">
    <source>
        <dbReference type="ARBA" id="ARBA00009150"/>
    </source>
</evidence>
<organism evidence="10 11">
    <name type="scientific">Nezara viridula</name>
    <name type="common">Southern green stink bug</name>
    <name type="synonym">Cimex viridulus</name>
    <dbReference type="NCBI Taxonomy" id="85310"/>
    <lineage>
        <taxon>Eukaryota</taxon>
        <taxon>Metazoa</taxon>
        <taxon>Ecdysozoa</taxon>
        <taxon>Arthropoda</taxon>
        <taxon>Hexapoda</taxon>
        <taxon>Insecta</taxon>
        <taxon>Pterygota</taxon>
        <taxon>Neoptera</taxon>
        <taxon>Paraneoptera</taxon>
        <taxon>Hemiptera</taxon>
        <taxon>Heteroptera</taxon>
        <taxon>Panheteroptera</taxon>
        <taxon>Pentatomomorpha</taxon>
        <taxon>Pentatomoidea</taxon>
        <taxon>Pentatomidae</taxon>
        <taxon>Pentatominae</taxon>
        <taxon>Nezara</taxon>
    </lineage>
</organism>
<dbReference type="Pfam" id="PF10475">
    <property type="entry name" value="Vps54_N"/>
    <property type="match status" value="1"/>
</dbReference>
<dbReference type="PANTHER" id="PTHR12965:SF0">
    <property type="entry name" value="VACUOLAR PROTEIN SORTING-ASSOCIATED PROTEIN 54"/>
    <property type="match status" value="1"/>
</dbReference>
<evidence type="ECO:0000313" key="10">
    <source>
        <dbReference type="EMBL" id="CAH1403544.1"/>
    </source>
</evidence>
<evidence type="ECO:0000256" key="7">
    <source>
        <dbReference type="ARBA" id="ARBA00023054"/>
    </source>
</evidence>
<feature type="domain" description="Vacuolar protein sorting-associated protein 54 C-terminal" evidence="8">
    <location>
        <begin position="722"/>
        <end position="851"/>
    </location>
</feature>
<dbReference type="InterPro" id="IPR012501">
    <property type="entry name" value="Vps54_C"/>
</dbReference>
<evidence type="ECO:0000259" key="8">
    <source>
        <dbReference type="Pfam" id="PF07928"/>
    </source>
</evidence>
<dbReference type="AlphaFoldDB" id="A0A9P0HK07"/>
<evidence type="ECO:0000256" key="3">
    <source>
        <dbReference type="ARBA" id="ARBA00017665"/>
    </source>
</evidence>
<dbReference type="InterPro" id="IPR039745">
    <property type="entry name" value="Vps54"/>
</dbReference>
<accession>A0A9P0HK07</accession>
<dbReference type="GO" id="GO:0015031">
    <property type="term" value="P:protein transport"/>
    <property type="evidence" value="ECO:0007669"/>
    <property type="project" value="UniProtKB-KW"/>
</dbReference>
<comment type="subcellular location">
    <subcellularLocation>
        <location evidence="1">Golgi apparatus</location>
        <location evidence="1">trans-Golgi network</location>
    </subcellularLocation>
</comment>
<comment type="similarity">
    <text evidence="2">Belongs to the VPS54 family.</text>
</comment>
<dbReference type="GO" id="GO:0000938">
    <property type="term" value="C:GARP complex"/>
    <property type="evidence" value="ECO:0007669"/>
    <property type="project" value="InterPro"/>
</dbReference>
<dbReference type="InterPro" id="IPR019515">
    <property type="entry name" value="VPS54_N"/>
</dbReference>
<evidence type="ECO:0000256" key="4">
    <source>
        <dbReference type="ARBA" id="ARBA00022448"/>
    </source>
</evidence>
<keyword evidence="11" id="KW-1185">Reference proteome</keyword>
<keyword evidence="6" id="KW-0333">Golgi apparatus</keyword>
<name>A0A9P0HK07_NEZVI</name>
<evidence type="ECO:0000256" key="6">
    <source>
        <dbReference type="ARBA" id="ARBA00023034"/>
    </source>
</evidence>
<keyword evidence="7" id="KW-0175">Coiled coil</keyword>
<reference evidence="10" key="1">
    <citation type="submission" date="2022-01" db="EMBL/GenBank/DDBJ databases">
        <authorList>
            <person name="King R."/>
        </authorList>
    </citation>
    <scope>NUCLEOTIDE SEQUENCE</scope>
</reference>
<dbReference type="GO" id="GO:0019905">
    <property type="term" value="F:syntaxin binding"/>
    <property type="evidence" value="ECO:0007669"/>
    <property type="project" value="TreeGrafter"/>
</dbReference>
<dbReference type="GO" id="GO:0042147">
    <property type="term" value="P:retrograde transport, endosome to Golgi"/>
    <property type="evidence" value="ECO:0007669"/>
    <property type="project" value="InterPro"/>
</dbReference>
<dbReference type="Gene3D" id="1.20.1280.130">
    <property type="match status" value="1"/>
</dbReference>
<feature type="domain" description="Vacuolar protein sorting-associated protein 54 N-terminal" evidence="9">
    <location>
        <begin position="242"/>
        <end position="410"/>
    </location>
</feature>
<dbReference type="Pfam" id="PF07928">
    <property type="entry name" value="Vps54"/>
    <property type="match status" value="1"/>
</dbReference>
<evidence type="ECO:0000256" key="1">
    <source>
        <dbReference type="ARBA" id="ARBA00004601"/>
    </source>
</evidence>
<dbReference type="OrthoDB" id="10259024at2759"/>
<keyword evidence="5" id="KW-0653">Protein transport</keyword>
<proteinExistence type="inferred from homology"/>
<dbReference type="EMBL" id="OV725081">
    <property type="protein sequence ID" value="CAH1403544.1"/>
    <property type="molecule type" value="Genomic_DNA"/>
</dbReference>
<protein>
    <recommendedName>
        <fullName evidence="3">Vacuolar protein sorting-associated protein 54</fullName>
    </recommendedName>
</protein>
<sequence length="967" mass="110663">MSKLSEQRPAWTLCDYCDKRKFSTIQGFMKHLLEKHCSRNGDLLVCRYGENDVCLFMSDESLNSAEYERHVLKYHTMTIPHSSSRKSSVNSNSSDRYSHEPEWVQYTPAQNLPAVLNDPNKGKQKDLFTKTWGDSFVEVTDIPDPHYLPHISIQHFEHYLKKIGKKHKQHLKLNLVHPKPHSHADLLQTFPNLRIVKNVDKSHFDISIIPKIFLQQNFDLSSSETFNAVFSQAIPTSNISQNLFEQKASNSAKLLQEKFSHYLDMVEVQIAHQVAQKSDAFFHAMTSHDVLMEQLGQTISLVKTFREKIKRIDNDLVYRSLKILRNERLRTNYHQVLRKLKVMSTVMQTQPTIQLLLSSPDYVGALDLIHTTEDLLKQELAGIHSFRHLSSELAEMLGVIDTLMKEEFEKYATADLNRPLVDSEPPLLEAEKLICIVMGMLRRGNSTFVDIYETECVAAVKAAIKQAVIEVIAGTDRPSSESSIEGQLRLLTVDEWATLLANATSVLLKLLQRIKKGYNIMVRAVHISAGNHSAQKDDDVILNYSSDSGDWQLSHEEEEKILQKLKQFLMFVSRYSQERCAQLLSSRSLVWPDEKMKEDSRHLNGTYWLAERATLTQLKKMSFHVKNITESWDKICPDAVLTSLKSAFNVQAIKFMNKFHSEKMKKLFLLLDSEPWRQTDVPATFQELVNHIADNGTFAIDVSSHIANNDKNKTQSFLMIGDEKFAVVGTVLLLVNIISEYCMHAEEIPSCGEHLYRYLSELLTQFNSRCYSLVLGGDAVSEKTGLKTITINNLALQLRSLQLILWLIPHVRVHFQGIIGESSKDYLDKVSQKFKDHASDVNAKLLEVMHKNISAELRHWDAKPPVPSKSFQNICKHLKKCHEAVYGVLPHNQIQELYKGVNTSFINTFSEKLQKMNILNNGGPTHGLVTQELLFYLEDFKQVKALPPESLELSVINEEIWMHTIGR</sequence>
<dbReference type="GO" id="GO:0005829">
    <property type="term" value="C:cytosol"/>
    <property type="evidence" value="ECO:0007669"/>
    <property type="project" value="GOC"/>
</dbReference>
<dbReference type="PANTHER" id="PTHR12965">
    <property type="entry name" value="VACUOLAR PROTEIN SORTING 54"/>
    <property type="match status" value="1"/>
</dbReference>
<dbReference type="Proteomes" id="UP001152798">
    <property type="component" value="Chromosome 5"/>
</dbReference>
<keyword evidence="4" id="KW-0813">Transport</keyword>
<evidence type="ECO:0000256" key="5">
    <source>
        <dbReference type="ARBA" id="ARBA00022927"/>
    </source>
</evidence>
<evidence type="ECO:0000313" key="11">
    <source>
        <dbReference type="Proteomes" id="UP001152798"/>
    </source>
</evidence>